<name>A0ABD1KQF3_9TELE</name>
<feature type="region of interest" description="Disordered" evidence="2">
    <location>
        <begin position="130"/>
        <end position="151"/>
    </location>
</feature>
<comment type="caution">
    <text evidence="3">The sequence shown here is derived from an EMBL/GenBank/DDBJ whole genome shotgun (WGS) entry which is preliminary data.</text>
</comment>
<comment type="similarity">
    <text evidence="1">Belongs to the IER family.</text>
</comment>
<evidence type="ECO:0000256" key="2">
    <source>
        <dbReference type="SAM" id="MobiDB-lite"/>
    </source>
</evidence>
<proteinExistence type="inferred from homology"/>
<dbReference type="PANTHER" id="PTHR15895">
    <property type="entry name" value="IMMEDIATE EARLY RESPONSE GENE"/>
    <property type="match status" value="1"/>
</dbReference>
<evidence type="ECO:0000313" key="3">
    <source>
        <dbReference type="EMBL" id="KAL2101399.1"/>
    </source>
</evidence>
<dbReference type="AlphaFoldDB" id="A0ABD1KQF3"/>
<evidence type="ECO:0000256" key="1">
    <source>
        <dbReference type="ARBA" id="ARBA00006186"/>
    </source>
</evidence>
<dbReference type="InterPro" id="IPR008653">
    <property type="entry name" value="IER"/>
</dbReference>
<evidence type="ECO:0008006" key="5">
    <source>
        <dbReference type="Google" id="ProtNLM"/>
    </source>
</evidence>
<accession>A0ABD1KQF3</accession>
<dbReference type="EMBL" id="JBHFQA010000003">
    <property type="protein sequence ID" value="KAL2101399.1"/>
    <property type="molecule type" value="Genomic_DNA"/>
</dbReference>
<reference evidence="3 4" key="1">
    <citation type="submission" date="2024-09" db="EMBL/GenBank/DDBJ databases">
        <title>A chromosome-level genome assembly of Gray's grenadier anchovy, Coilia grayii.</title>
        <authorList>
            <person name="Fu Z."/>
        </authorList>
    </citation>
    <scope>NUCLEOTIDE SEQUENCE [LARGE SCALE GENOMIC DNA]</scope>
    <source>
        <strain evidence="3">G4</strain>
        <tissue evidence="3">Muscle</tissue>
    </source>
</reference>
<keyword evidence="4" id="KW-1185">Reference proteome</keyword>
<dbReference type="Proteomes" id="UP001591681">
    <property type="component" value="Unassembled WGS sequence"/>
</dbReference>
<evidence type="ECO:0000313" key="4">
    <source>
        <dbReference type="Proteomes" id="UP001591681"/>
    </source>
</evidence>
<organism evidence="3 4">
    <name type="scientific">Coilia grayii</name>
    <name type="common">Gray's grenadier anchovy</name>
    <dbReference type="NCBI Taxonomy" id="363190"/>
    <lineage>
        <taxon>Eukaryota</taxon>
        <taxon>Metazoa</taxon>
        <taxon>Chordata</taxon>
        <taxon>Craniata</taxon>
        <taxon>Vertebrata</taxon>
        <taxon>Euteleostomi</taxon>
        <taxon>Actinopterygii</taxon>
        <taxon>Neopterygii</taxon>
        <taxon>Teleostei</taxon>
        <taxon>Clupei</taxon>
        <taxon>Clupeiformes</taxon>
        <taxon>Clupeoidei</taxon>
        <taxon>Engraulidae</taxon>
        <taxon>Coilinae</taxon>
        <taxon>Coilia</taxon>
    </lineage>
</organism>
<gene>
    <name evidence="3" type="ORF">ACEWY4_003160</name>
</gene>
<sequence length="200" mass="22279">MSQSHAEATDVCTEAKRIMVQALAKMYTLRTQRGGLRLHRSLLITLVMKSARDMYHSCRTACEQQQQQQENANFTGVASESCETDTNAAHVAEIKDHSLGPKTNVSQSCLKTSAQTDLHYHGTTACSEDKENQISTKLDRHSRKRRGQAAVEPDFLPCKKAKMEAEEVRRNPHNAALRATCCGVKESLTHIPLPRSIVSF</sequence>
<protein>
    <recommendedName>
        <fullName evidence="5">Immediate early response 2</fullName>
    </recommendedName>
</protein>
<dbReference type="Pfam" id="PF05760">
    <property type="entry name" value="IER"/>
    <property type="match status" value="1"/>
</dbReference>